<dbReference type="STRING" id="464.Lgor_0501"/>
<dbReference type="EMBL" id="FTNL01000020">
    <property type="protein sequence ID" value="SIR70828.1"/>
    <property type="molecule type" value="Genomic_DNA"/>
</dbReference>
<evidence type="ECO:0000313" key="1">
    <source>
        <dbReference type="EMBL" id="SIR70828.1"/>
    </source>
</evidence>
<proteinExistence type="predicted"/>
<evidence type="ECO:0000313" key="3">
    <source>
        <dbReference type="Proteomes" id="UP000186808"/>
    </source>
</evidence>
<keyword evidence="3" id="KW-1185">Reference proteome</keyword>
<evidence type="ECO:0000313" key="4">
    <source>
        <dbReference type="Proteomes" id="UP000254374"/>
    </source>
</evidence>
<protein>
    <submittedName>
        <fullName evidence="2">Uncharacterized protein</fullName>
    </submittedName>
</protein>
<accession>A0A377GFP3</accession>
<organism evidence="2 4">
    <name type="scientific">Fluoribacter gormanii</name>
    <dbReference type="NCBI Taxonomy" id="464"/>
    <lineage>
        <taxon>Bacteria</taxon>
        <taxon>Pseudomonadati</taxon>
        <taxon>Pseudomonadota</taxon>
        <taxon>Gammaproteobacteria</taxon>
        <taxon>Legionellales</taxon>
        <taxon>Legionellaceae</taxon>
        <taxon>Fluoribacter</taxon>
    </lineage>
</organism>
<sequence>MIQAEDVFKPDFKDKPDFKGPIVLHMIDQNGYGDVTLGMKIAKFLTKKYPDAPIYVFAETKSIKKITEIEPDFLEQVTHSKIKVVNTNKTSLHKRSQLCDSAQLAVETAIFNNSLNHYHKKSTCPKIFIGEYGLYENSGYEPPIISLSGNVGVGENYPGILIESDLKEFSRLKPDAKLQARGKILNGLEPLLKKQVFGNESDDTSSFLKKNSFAFSYYNHAFSYKRAATVFAASNEEGKHANYFVSASDTKEKDVLPMLEAKDFQAKLKELGYGKLVFYTGDSEKPHKEIVLNESNPGREFRVFHRNRFSHDTTLDLMRLSDVCGVAGDQSLTEAFSLGSYPVPEEWHCQINIVNQIAKKYYTNSVMSRVHGNTWLNQDSVDDWAYAGWLIRANRPTVDTVLNKFQDQENLYNALDHRLNIEFDKPKQEEIDKYNKAFIEALAANQGGLKNDKDKAFFIATEIARHYAKFQPSEPLTLGKILDTMKAHVGKPIAHIHNIRNIVIKEKDSDLVKSERSGSFIKRNITHSPSRNTELFTKLQSLQQQHFPSSIETSTQGKSSSFKEKLSEISQSELTEHDLERAVKYLAKLNIHALGEEVGFGHTHHFDKVLDGYHFVEKITPCEKDKPIKENKKFSFVLETNYSGVEQFEITISKDQLREFSERQMEIEAQSTYNC</sequence>
<dbReference type="Proteomes" id="UP000186808">
    <property type="component" value="Unassembled WGS sequence"/>
</dbReference>
<reference evidence="2 4" key="2">
    <citation type="submission" date="2018-06" db="EMBL/GenBank/DDBJ databases">
        <authorList>
            <consortium name="Pathogen Informatics"/>
            <person name="Doyle S."/>
        </authorList>
    </citation>
    <scope>NUCLEOTIDE SEQUENCE [LARGE SCALE GENOMIC DNA]</scope>
    <source>
        <strain evidence="2 4">NCTC11401</strain>
    </source>
</reference>
<gene>
    <name evidence="2" type="ORF">NCTC11401_00388</name>
    <name evidence="1" type="ORF">SAMN05421777_12049</name>
</gene>
<dbReference type="AlphaFoldDB" id="A0A377GFP3"/>
<evidence type="ECO:0000313" key="2">
    <source>
        <dbReference type="EMBL" id="STO23588.1"/>
    </source>
</evidence>
<name>A0A377GFP3_9GAMM</name>
<dbReference type="EMBL" id="UGGV01000001">
    <property type="protein sequence ID" value="STO23588.1"/>
    <property type="molecule type" value="Genomic_DNA"/>
</dbReference>
<dbReference type="RefSeq" id="WP_058467009.1">
    <property type="nucleotide sequence ID" value="NZ_CAAAIX010000019.1"/>
</dbReference>
<dbReference type="Proteomes" id="UP000254374">
    <property type="component" value="Unassembled WGS sequence"/>
</dbReference>
<dbReference type="OrthoDB" id="5633863at2"/>
<reference evidence="1 3" key="1">
    <citation type="submission" date="2017-01" db="EMBL/GenBank/DDBJ databases">
        <authorList>
            <person name="Varghese N."/>
            <person name="Submissions S."/>
        </authorList>
    </citation>
    <scope>NUCLEOTIDE SEQUENCE [LARGE SCALE GENOMIC DNA]</scope>
    <source>
        <strain evidence="1 3">ATCC 33342</strain>
    </source>
</reference>